<feature type="transmembrane region" description="Helical" evidence="1">
    <location>
        <begin position="160"/>
        <end position="184"/>
    </location>
</feature>
<keyword evidence="1" id="KW-0472">Membrane</keyword>
<keyword evidence="1" id="KW-0812">Transmembrane</keyword>
<evidence type="ECO:0000313" key="3">
    <source>
        <dbReference type="Proteomes" id="UP001549146"/>
    </source>
</evidence>
<proteinExistence type="predicted"/>
<dbReference type="Proteomes" id="UP001549146">
    <property type="component" value="Unassembled WGS sequence"/>
</dbReference>
<dbReference type="RefSeq" id="WP_354505768.1">
    <property type="nucleotide sequence ID" value="NZ_JBEPMO010000001.1"/>
</dbReference>
<keyword evidence="3" id="KW-1185">Reference proteome</keyword>
<organism evidence="2 3">
    <name type="scientific">Moheibacter stercoris</name>
    <dbReference type="NCBI Taxonomy" id="1628251"/>
    <lineage>
        <taxon>Bacteria</taxon>
        <taxon>Pseudomonadati</taxon>
        <taxon>Bacteroidota</taxon>
        <taxon>Flavobacteriia</taxon>
        <taxon>Flavobacteriales</taxon>
        <taxon>Weeksellaceae</taxon>
        <taxon>Moheibacter</taxon>
    </lineage>
</organism>
<sequence>MNKISDIELFENLKKDITKRFFESNSASSKNISEWKGQDIVTFQEDVFNKTKSTVSEKWFYTYFKSDFKKLPRIDMLNLLAQYAGYSSWSEFLSKYDTPEETEIEVVSKATEEPFQEDLKSENSIEKKEVLPAETSREEVKTDKTESKQIEFVPKSKRNYTLISIVSILALVAIAAGVYFGFFYTKTYEFCFIDADRNSFIKEPIEITVARKGSTPLELLTQNGCVEFSSFEDTLLLTVNSTYYKKDTFKINLHQYQGKENIRLEPDDYKVMLRHYSKSSQSVKERIKMLDEMISDDALIYQVYDNEYFGVEVLSKKQYINLVSLPTTSLKNFTLIEAERNRGKIVKIKFKIHSDEN</sequence>
<accession>A0ABV2LPV9</accession>
<protein>
    <submittedName>
        <fullName evidence="2">Uncharacterized protein</fullName>
    </submittedName>
</protein>
<dbReference type="EMBL" id="JBEPMO010000001">
    <property type="protein sequence ID" value="MET3730613.1"/>
    <property type="molecule type" value="Genomic_DNA"/>
</dbReference>
<evidence type="ECO:0000313" key="2">
    <source>
        <dbReference type="EMBL" id="MET3730613.1"/>
    </source>
</evidence>
<comment type="caution">
    <text evidence="2">The sequence shown here is derived from an EMBL/GenBank/DDBJ whole genome shotgun (WGS) entry which is preliminary data.</text>
</comment>
<name>A0ABV2LPV9_9FLAO</name>
<evidence type="ECO:0000256" key="1">
    <source>
        <dbReference type="SAM" id="Phobius"/>
    </source>
</evidence>
<reference evidence="2 3" key="1">
    <citation type="submission" date="2024-06" db="EMBL/GenBank/DDBJ databases">
        <title>Genomic Encyclopedia of Type Strains, Phase IV (KMG-IV): sequencing the most valuable type-strain genomes for metagenomic binning, comparative biology and taxonomic classification.</title>
        <authorList>
            <person name="Goeker M."/>
        </authorList>
    </citation>
    <scope>NUCLEOTIDE SEQUENCE [LARGE SCALE GENOMIC DNA]</scope>
    <source>
        <strain evidence="2 3">DSM 29388</strain>
    </source>
</reference>
<keyword evidence="1" id="KW-1133">Transmembrane helix</keyword>
<gene>
    <name evidence="2" type="ORF">ABID46_000165</name>
</gene>